<dbReference type="InterPro" id="IPR000859">
    <property type="entry name" value="CUB_dom"/>
</dbReference>
<evidence type="ECO:0000259" key="4">
    <source>
        <dbReference type="PROSITE" id="PS01180"/>
    </source>
</evidence>
<evidence type="ECO:0000313" key="6">
    <source>
        <dbReference type="Proteomes" id="UP000792457"/>
    </source>
</evidence>
<dbReference type="Pfam" id="PF00431">
    <property type="entry name" value="CUB"/>
    <property type="match status" value="2"/>
</dbReference>
<evidence type="ECO:0000256" key="3">
    <source>
        <dbReference type="PROSITE-ProRule" id="PRU00059"/>
    </source>
</evidence>
<sequence>MLRLEAANATACFCSRRLLIIYRRCGGVYHGLQGEIFSPQYPKAYPNNAECVWEISVADGYHIGLIFINRFQLEQSQNCAHDYIEVFDFKNDDWLSLGKVCGRDISNSYNSTGKQMKVIFRSNDAVTGDGFTIYSQAQWNANCGGTMTSNKGRLISPGYPNDYARYLKCEYKIIVPEKYIRAEFKDFQLEEGKNRI</sequence>
<proteinExistence type="predicted"/>
<dbReference type="CDD" id="cd00041">
    <property type="entry name" value="CUB"/>
    <property type="match status" value="2"/>
</dbReference>
<dbReference type="InterPro" id="IPR035914">
    <property type="entry name" value="Sperma_CUB_dom_sf"/>
</dbReference>
<gene>
    <name evidence="5" type="ORF">J437_LFUL011449</name>
</gene>
<dbReference type="SMART" id="SM00042">
    <property type="entry name" value="CUB"/>
    <property type="match status" value="1"/>
</dbReference>
<feature type="domain" description="CUB" evidence="4">
    <location>
        <begin position="25"/>
        <end position="138"/>
    </location>
</feature>
<keyword evidence="1" id="KW-0677">Repeat</keyword>
<dbReference type="FunFam" id="2.60.120.290:FF:000013">
    <property type="entry name" value="Membrane frizzled-related protein"/>
    <property type="match status" value="1"/>
</dbReference>
<reference evidence="5" key="1">
    <citation type="submission" date="2013-04" db="EMBL/GenBank/DDBJ databases">
        <authorList>
            <person name="Qu J."/>
            <person name="Murali S.C."/>
            <person name="Bandaranaike D."/>
            <person name="Bellair M."/>
            <person name="Blankenburg K."/>
            <person name="Chao H."/>
            <person name="Dinh H."/>
            <person name="Doddapaneni H."/>
            <person name="Downs B."/>
            <person name="Dugan-Rocha S."/>
            <person name="Elkadiri S."/>
            <person name="Gnanaolivu R.D."/>
            <person name="Hernandez B."/>
            <person name="Javaid M."/>
            <person name="Jayaseelan J.C."/>
            <person name="Lee S."/>
            <person name="Li M."/>
            <person name="Ming W."/>
            <person name="Munidasa M."/>
            <person name="Muniz J."/>
            <person name="Nguyen L."/>
            <person name="Ongeri F."/>
            <person name="Osuji N."/>
            <person name="Pu L.-L."/>
            <person name="Puazo M."/>
            <person name="Qu C."/>
            <person name="Quiroz J."/>
            <person name="Raj R."/>
            <person name="Weissenberger G."/>
            <person name="Xin Y."/>
            <person name="Zou X."/>
            <person name="Han Y."/>
            <person name="Richards S."/>
            <person name="Worley K."/>
            <person name="Muzny D."/>
            <person name="Gibbs R."/>
        </authorList>
    </citation>
    <scope>NUCLEOTIDE SEQUENCE</scope>
    <source>
        <strain evidence="5">Sampled in the wild</strain>
    </source>
</reference>
<dbReference type="PANTHER" id="PTHR24251">
    <property type="entry name" value="OVOCHYMASE-RELATED"/>
    <property type="match status" value="1"/>
</dbReference>
<organism evidence="5 6">
    <name type="scientific">Ladona fulva</name>
    <name type="common">Scarce chaser dragonfly</name>
    <name type="synonym">Libellula fulva</name>
    <dbReference type="NCBI Taxonomy" id="123851"/>
    <lineage>
        <taxon>Eukaryota</taxon>
        <taxon>Metazoa</taxon>
        <taxon>Ecdysozoa</taxon>
        <taxon>Arthropoda</taxon>
        <taxon>Hexapoda</taxon>
        <taxon>Insecta</taxon>
        <taxon>Pterygota</taxon>
        <taxon>Palaeoptera</taxon>
        <taxon>Odonata</taxon>
        <taxon>Epiprocta</taxon>
        <taxon>Anisoptera</taxon>
        <taxon>Libelluloidea</taxon>
        <taxon>Libellulidae</taxon>
        <taxon>Ladona</taxon>
    </lineage>
</organism>
<feature type="domain" description="CUB" evidence="4">
    <location>
        <begin position="143"/>
        <end position="196"/>
    </location>
</feature>
<evidence type="ECO:0000256" key="1">
    <source>
        <dbReference type="ARBA" id="ARBA00022737"/>
    </source>
</evidence>
<evidence type="ECO:0000256" key="2">
    <source>
        <dbReference type="ARBA" id="ARBA00023157"/>
    </source>
</evidence>
<dbReference type="SUPFAM" id="SSF49854">
    <property type="entry name" value="Spermadhesin, CUB domain"/>
    <property type="match status" value="2"/>
</dbReference>
<accession>A0A8K0P432</accession>
<dbReference type="Gene3D" id="2.60.120.290">
    <property type="entry name" value="Spermadhesin, CUB domain"/>
    <property type="match status" value="2"/>
</dbReference>
<dbReference type="EMBL" id="KZ308674">
    <property type="protein sequence ID" value="KAG8232956.1"/>
    <property type="molecule type" value="Genomic_DNA"/>
</dbReference>
<keyword evidence="2" id="KW-1015">Disulfide bond</keyword>
<reference evidence="5" key="2">
    <citation type="submission" date="2017-10" db="EMBL/GenBank/DDBJ databases">
        <title>Ladona fulva Genome sequencing and assembly.</title>
        <authorList>
            <person name="Murali S."/>
            <person name="Richards S."/>
            <person name="Bandaranaike D."/>
            <person name="Bellair M."/>
            <person name="Blankenburg K."/>
            <person name="Chao H."/>
            <person name="Dinh H."/>
            <person name="Doddapaneni H."/>
            <person name="Dugan-Rocha S."/>
            <person name="Elkadiri S."/>
            <person name="Gnanaolivu R."/>
            <person name="Hernandez B."/>
            <person name="Skinner E."/>
            <person name="Javaid M."/>
            <person name="Lee S."/>
            <person name="Li M."/>
            <person name="Ming W."/>
            <person name="Munidasa M."/>
            <person name="Muniz J."/>
            <person name="Nguyen L."/>
            <person name="Hughes D."/>
            <person name="Osuji N."/>
            <person name="Pu L.-L."/>
            <person name="Puazo M."/>
            <person name="Qu C."/>
            <person name="Quiroz J."/>
            <person name="Raj R."/>
            <person name="Weissenberger G."/>
            <person name="Xin Y."/>
            <person name="Zou X."/>
            <person name="Han Y."/>
            <person name="Worley K."/>
            <person name="Muzny D."/>
            <person name="Gibbs R."/>
        </authorList>
    </citation>
    <scope>NUCLEOTIDE SEQUENCE</scope>
    <source>
        <strain evidence="5">Sampled in the wild</strain>
    </source>
</reference>
<protein>
    <recommendedName>
        <fullName evidence="4">CUB domain-containing protein</fullName>
    </recommendedName>
</protein>
<name>A0A8K0P432_LADFU</name>
<dbReference type="PANTHER" id="PTHR24251:SF37">
    <property type="entry name" value="CUB DOMAIN-CONTAINING PROTEIN"/>
    <property type="match status" value="1"/>
</dbReference>
<evidence type="ECO:0000313" key="5">
    <source>
        <dbReference type="EMBL" id="KAG8232956.1"/>
    </source>
</evidence>
<dbReference type="Proteomes" id="UP000792457">
    <property type="component" value="Unassembled WGS sequence"/>
</dbReference>
<comment type="caution">
    <text evidence="5">The sequence shown here is derived from an EMBL/GenBank/DDBJ whole genome shotgun (WGS) entry which is preliminary data.</text>
</comment>
<comment type="caution">
    <text evidence="3">Lacks conserved residue(s) required for the propagation of feature annotation.</text>
</comment>
<keyword evidence="6" id="KW-1185">Reference proteome</keyword>
<dbReference type="OrthoDB" id="8195242at2759"/>
<dbReference type="PROSITE" id="PS01180">
    <property type="entry name" value="CUB"/>
    <property type="match status" value="2"/>
</dbReference>
<dbReference type="AlphaFoldDB" id="A0A8K0P432"/>